<feature type="coiled-coil region" evidence="1">
    <location>
        <begin position="366"/>
        <end position="440"/>
    </location>
</feature>
<feature type="compositionally biased region" description="Basic and acidic residues" evidence="2">
    <location>
        <begin position="551"/>
        <end position="570"/>
    </location>
</feature>
<dbReference type="VEuPathDB" id="VectorBase:MDOMA2_015911"/>
<dbReference type="OrthoDB" id="331765at2759"/>
<evidence type="ECO:0008006" key="4">
    <source>
        <dbReference type="Google" id="ProtNLM"/>
    </source>
</evidence>
<feature type="compositionally biased region" description="Polar residues" evidence="2">
    <location>
        <begin position="1"/>
        <end position="13"/>
    </location>
</feature>
<accession>A0A1I8NCJ4</accession>
<feature type="region of interest" description="Disordered" evidence="2">
    <location>
        <begin position="551"/>
        <end position="580"/>
    </location>
</feature>
<feature type="region of interest" description="Disordered" evidence="2">
    <location>
        <begin position="1"/>
        <end position="35"/>
    </location>
</feature>
<organism evidence="3">
    <name type="scientific">Musca domestica</name>
    <name type="common">House fly</name>
    <dbReference type="NCBI Taxonomy" id="7370"/>
    <lineage>
        <taxon>Eukaryota</taxon>
        <taxon>Metazoa</taxon>
        <taxon>Ecdysozoa</taxon>
        <taxon>Arthropoda</taxon>
        <taxon>Hexapoda</taxon>
        <taxon>Insecta</taxon>
        <taxon>Pterygota</taxon>
        <taxon>Neoptera</taxon>
        <taxon>Endopterygota</taxon>
        <taxon>Diptera</taxon>
        <taxon>Brachycera</taxon>
        <taxon>Muscomorpha</taxon>
        <taxon>Muscoidea</taxon>
        <taxon>Muscidae</taxon>
        <taxon>Musca</taxon>
    </lineage>
</organism>
<dbReference type="eggNOG" id="ENOG502T91K">
    <property type="taxonomic scope" value="Eukaryota"/>
</dbReference>
<dbReference type="PANTHER" id="PTHR39944:SF1">
    <property type="entry name" value="CALDESMON-RELATED PROTEIN-RELATED"/>
    <property type="match status" value="1"/>
</dbReference>
<name>A0A1I8NCJ4_MUSDO</name>
<feature type="region of interest" description="Disordered" evidence="2">
    <location>
        <begin position="103"/>
        <end position="122"/>
    </location>
</feature>
<dbReference type="AlphaFoldDB" id="A0A1I8NCJ4"/>
<dbReference type="KEGG" id="mde:101898834"/>
<evidence type="ECO:0000313" key="3">
    <source>
        <dbReference type="EnsemblMetazoa" id="MDOA013799-PA"/>
    </source>
</evidence>
<dbReference type="STRING" id="7370.A0A1I8NCJ4"/>
<feature type="region of interest" description="Disordered" evidence="2">
    <location>
        <begin position="511"/>
        <end position="533"/>
    </location>
</feature>
<evidence type="ECO:0000256" key="2">
    <source>
        <dbReference type="SAM" id="MobiDB-lite"/>
    </source>
</evidence>
<dbReference type="EnsemblMetazoa" id="MDOA013799-RA">
    <property type="protein sequence ID" value="MDOA013799-PA"/>
    <property type="gene ID" value="MDOA013799"/>
</dbReference>
<keyword evidence="1" id="KW-0175">Coiled coil</keyword>
<dbReference type="PANTHER" id="PTHR39944">
    <property type="match status" value="1"/>
</dbReference>
<protein>
    <recommendedName>
        <fullName evidence="4">Trichohyalin-plectin-homology domain-containing protein</fullName>
    </recommendedName>
</protein>
<feature type="compositionally biased region" description="Basic and acidic residues" evidence="2">
    <location>
        <begin position="523"/>
        <end position="533"/>
    </location>
</feature>
<reference evidence="3" key="1">
    <citation type="submission" date="2020-05" db="UniProtKB">
        <authorList>
            <consortium name="EnsemblMetazoa"/>
        </authorList>
    </citation>
    <scope>IDENTIFICATION</scope>
    <source>
        <strain evidence="3">Aabys</strain>
    </source>
</reference>
<proteinExistence type="predicted"/>
<dbReference type="VEuPathDB" id="VectorBase:MDOA013799"/>
<evidence type="ECO:0000256" key="1">
    <source>
        <dbReference type="SAM" id="Coils"/>
    </source>
</evidence>
<dbReference type="RefSeq" id="XP_005185854.2">
    <property type="nucleotide sequence ID" value="XM_005185797.3"/>
</dbReference>
<sequence>MATQNKKPLSSNPEVDKKEETPNNTISHNRRNVKPVVLSSQRFNKIVNNATAMDKSKARQKFDEEKKLVEQLKEENDKMVAKFKGNMQRTQEQKMQQIKDDLEKKTKDAKESFEQTKENEAQKRREKIAKAQQLIEKLKPGPRQLHTAVLQSEVLRARNVQREINEEFKKAVIKQEREEKMLCQGQAMSWINEEQQRLKDKQKNTNLYKEELLQTINENQKVRTDQRKQQLKEQLASREIYDSELKAHLEREKALMEKKREAQRKNALEAMKMVEQRRMRDKLTDEVEDRLCCVYNAGKRQLDVLRNEQSKKISDDQQQKIQDQVKKLTAIEDNTEAKESERVRRDISTMQLKFTAEEQEKIRKDKAAKKARIEAYMREMEQQKEAKRRAEEEKRFEMAQRFKNEEVNQKFAEKQQQERLTKAREARDFLNKQIEENQRNKLAQKQANRTCNEEKTQQEDKFFFEYARNLIEDAQQKGRPLYPFAKAVNEYKKENDIACERKIPKHMETHISIGRAQPNEATSNDKEKPSKTREEILQNCLKINEILTKPEQEKEKASEVSHKYLPRENQESNGKLLTKDSTKRECSAVLRYSMEDLKKLNQYAASSCH</sequence>
<gene>
    <name evidence="3" type="primary">101898834</name>
</gene>